<comment type="caution">
    <text evidence="1">The sequence shown here is derived from an EMBL/GenBank/DDBJ whole genome shotgun (WGS) entry which is preliminary data.</text>
</comment>
<evidence type="ECO:0000313" key="2">
    <source>
        <dbReference type="Proteomes" id="UP000753908"/>
    </source>
</evidence>
<sequence length="51" mass="5640">MTTKTGKSQVGKSVESSLIAGTESFNFDLWASQVKRQMITSLQKQSRNSMS</sequence>
<reference evidence="1" key="1">
    <citation type="submission" date="2021-05" db="EMBL/GenBank/DDBJ databases">
        <authorList>
            <person name="Pietrasiak N."/>
            <person name="Ward R."/>
            <person name="Stajich J.E."/>
            <person name="Kurbessoian T."/>
        </authorList>
    </citation>
    <scope>NUCLEOTIDE SEQUENCE</scope>
    <source>
        <strain evidence="1">CPER-KK1</strain>
    </source>
</reference>
<accession>A0A951U835</accession>
<name>A0A951U835_9CYAN</name>
<dbReference type="Proteomes" id="UP000753908">
    <property type="component" value="Unassembled WGS sequence"/>
</dbReference>
<evidence type="ECO:0000313" key="1">
    <source>
        <dbReference type="EMBL" id="MBW4543372.1"/>
    </source>
</evidence>
<gene>
    <name evidence="1" type="ORF">KME25_02825</name>
</gene>
<protein>
    <submittedName>
        <fullName evidence="1">Uncharacterized protein</fullName>
    </submittedName>
</protein>
<reference evidence="1" key="2">
    <citation type="journal article" date="2022" name="Microbiol. Resour. Announc.">
        <title>Metagenome Sequencing to Explore Phylogenomics of Terrestrial Cyanobacteria.</title>
        <authorList>
            <person name="Ward R.D."/>
            <person name="Stajich J.E."/>
            <person name="Johansen J.R."/>
            <person name="Huntemann M."/>
            <person name="Clum A."/>
            <person name="Foster B."/>
            <person name="Foster B."/>
            <person name="Roux S."/>
            <person name="Palaniappan K."/>
            <person name="Varghese N."/>
            <person name="Mukherjee S."/>
            <person name="Reddy T.B.K."/>
            <person name="Daum C."/>
            <person name="Copeland A."/>
            <person name="Chen I.A."/>
            <person name="Ivanova N.N."/>
            <person name="Kyrpides N.C."/>
            <person name="Shapiro N."/>
            <person name="Eloe-Fadrosh E.A."/>
            <person name="Pietrasiak N."/>
        </authorList>
    </citation>
    <scope>NUCLEOTIDE SEQUENCE</scope>
    <source>
        <strain evidence="1">CPER-KK1</strain>
    </source>
</reference>
<organism evidence="1 2">
    <name type="scientific">Symplocastrum torsivum CPER-KK1</name>
    <dbReference type="NCBI Taxonomy" id="450513"/>
    <lineage>
        <taxon>Bacteria</taxon>
        <taxon>Bacillati</taxon>
        <taxon>Cyanobacteriota</taxon>
        <taxon>Cyanophyceae</taxon>
        <taxon>Oscillatoriophycideae</taxon>
        <taxon>Oscillatoriales</taxon>
        <taxon>Microcoleaceae</taxon>
        <taxon>Symplocastrum</taxon>
    </lineage>
</organism>
<dbReference type="AlphaFoldDB" id="A0A951U835"/>
<proteinExistence type="predicted"/>
<dbReference type="EMBL" id="JAHHIF010000003">
    <property type="protein sequence ID" value="MBW4543372.1"/>
    <property type="molecule type" value="Genomic_DNA"/>
</dbReference>